<dbReference type="AlphaFoldDB" id="A0A1W6L6K8"/>
<dbReference type="InterPro" id="IPR002078">
    <property type="entry name" value="Sigma_54_int"/>
</dbReference>
<keyword evidence="8 15" id="KW-0902">Two-component regulatory system</keyword>
<dbReference type="KEGG" id="rgu:A4W93_08310"/>
<dbReference type="InterPro" id="IPR025943">
    <property type="entry name" value="Sigma_54_int_dom_ATP-bd_2"/>
</dbReference>
<evidence type="ECO:0000256" key="13">
    <source>
        <dbReference type="ARBA" id="ARBA00023231"/>
    </source>
</evidence>
<dbReference type="SMART" id="SM00448">
    <property type="entry name" value="REC"/>
    <property type="match status" value="1"/>
</dbReference>
<reference evidence="18 19" key="1">
    <citation type="submission" date="2016-04" db="EMBL/GenBank/DDBJ databases">
        <title>Complete genome sequence of natural rubber-degrading, novel Gram-negative bacterium, Rhizobacter gummiphilus strain NS21.</title>
        <authorList>
            <person name="Tabata M."/>
            <person name="Kasai D."/>
            <person name="Fukuda M."/>
        </authorList>
    </citation>
    <scope>NUCLEOTIDE SEQUENCE [LARGE SCALE GENOMIC DNA]</scope>
    <source>
        <strain evidence="18 19">NS21</strain>
    </source>
</reference>
<dbReference type="Pfam" id="PF02954">
    <property type="entry name" value="HTH_8"/>
    <property type="match status" value="1"/>
</dbReference>
<dbReference type="InterPro" id="IPR003593">
    <property type="entry name" value="AAA+_ATPase"/>
</dbReference>
<dbReference type="InterPro" id="IPR025944">
    <property type="entry name" value="Sigma_54_int_dom_CS"/>
</dbReference>
<dbReference type="GO" id="GO:0043565">
    <property type="term" value="F:sequence-specific DNA binding"/>
    <property type="evidence" value="ECO:0007669"/>
    <property type="project" value="InterPro"/>
</dbReference>
<dbReference type="GO" id="GO:0006355">
    <property type="term" value="P:regulation of DNA-templated transcription"/>
    <property type="evidence" value="ECO:0007669"/>
    <property type="project" value="InterPro"/>
</dbReference>
<dbReference type="NCBIfam" id="TIGR01818">
    <property type="entry name" value="ntrC"/>
    <property type="match status" value="1"/>
</dbReference>
<evidence type="ECO:0000256" key="5">
    <source>
        <dbReference type="ARBA" id="ARBA00022553"/>
    </source>
</evidence>
<dbReference type="Pfam" id="PF00072">
    <property type="entry name" value="Response_reg"/>
    <property type="match status" value="1"/>
</dbReference>
<evidence type="ECO:0000256" key="14">
    <source>
        <dbReference type="PROSITE-ProRule" id="PRU00169"/>
    </source>
</evidence>
<keyword evidence="10 15" id="KW-0238">DNA-binding</keyword>
<evidence type="ECO:0000256" key="15">
    <source>
        <dbReference type="RuleBase" id="RU365013"/>
    </source>
</evidence>
<evidence type="ECO:0000256" key="1">
    <source>
        <dbReference type="ARBA" id="ARBA00004496"/>
    </source>
</evidence>
<dbReference type="InterPro" id="IPR010114">
    <property type="entry name" value="Transcript_reg_NtrC"/>
</dbReference>
<gene>
    <name evidence="15" type="primary">ntrC</name>
    <name evidence="18" type="ORF">A4W93_08310</name>
</gene>
<dbReference type="Gene3D" id="1.10.10.60">
    <property type="entry name" value="Homeodomain-like"/>
    <property type="match status" value="1"/>
</dbReference>
<dbReference type="PANTHER" id="PTHR32071:SF95">
    <property type="entry name" value="DNA-BINDING TRANSCRIPTIONAL REGULATOR NTRC"/>
    <property type="match status" value="1"/>
</dbReference>
<evidence type="ECO:0000313" key="18">
    <source>
        <dbReference type="EMBL" id="ARN19915.1"/>
    </source>
</evidence>
<evidence type="ECO:0000259" key="17">
    <source>
        <dbReference type="PROSITE" id="PS50110"/>
    </source>
</evidence>
<evidence type="ECO:0000256" key="7">
    <source>
        <dbReference type="ARBA" id="ARBA00022840"/>
    </source>
</evidence>
<keyword evidence="4 15" id="KW-0678">Repressor</keyword>
<dbReference type="PROSITE" id="PS00676">
    <property type="entry name" value="SIGMA54_INTERACT_2"/>
    <property type="match status" value="1"/>
</dbReference>
<dbReference type="GO" id="GO:0006808">
    <property type="term" value="P:regulation of nitrogen utilization"/>
    <property type="evidence" value="ECO:0007669"/>
    <property type="project" value="UniProtKB-UniRule"/>
</dbReference>
<keyword evidence="13 15" id="KW-0535">Nitrogen fixation</keyword>
<proteinExistence type="predicted"/>
<evidence type="ECO:0000256" key="3">
    <source>
        <dbReference type="ARBA" id="ARBA00022490"/>
    </source>
</evidence>
<keyword evidence="3 15" id="KW-0963">Cytoplasm</keyword>
<dbReference type="InterPro" id="IPR025662">
    <property type="entry name" value="Sigma_54_int_dom_ATP-bd_1"/>
</dbReference>
<dbReference type="SUPFAM" id="SSF52172">
    <property type="entry name" value="CheY-like"/>
    <property type="match status" value="1"/>
</dbReference>
<feature type="modified residue" description="4-aspartylphosphate" evidence="14">
    <location>
        <position position="52"/>
    </location>
</feature>
<dbReference type="Gene3D" id="3.40.50.2300">
    <property type="match status" value="1"/>
</dbReference>
<evidence type="ECO:0000256" key="12">
    <source>
        <dbReference type="ARBA" id="ARBA00023163"/>
    </source>
</evidence>
<dbReference type="InterPro" id="IPR009057">
    <property type="entry name" value="Homeodomain-like_sf"/>
</dbReference>
<comment type="function">
    <text evidence="15">Member of the two-component regulatory system NtrB/NtrC, which controls expression of the nitrogen-regulated (ntr) genes in response to nitrogen limitation. Phosphorylated NtrC binds directly to DNA and stimulates the formation of open promoter-sigma54-RNA polymerase complexes.</text>
</comment>
<evidence type="ECO:0000259" key="16">
    <source>
        <dbReference type="PROSITE" id="PS50045"/>
    </source>
</evidence>
<keyword evidence="19" id="KW-1185">Reference proteome</keyword>
<keyword evidence="9 15" id="KW-0805">Transcription regulation</keyword>
<dbReference type="OrthoDB" id="9761705at2"/>
<dbReference type="Gene3D" id="1.10.8.60">
    <property type="match status" value="1"/>
</dbReference>
<dbReference type="InterPro" id="IPR027417">
    <property type="entry name" value="P-loop_NTPase"/>
</dbReference>
<evidence type="ECO:0000256" key="4">
    <source>
        <dbReference type="ARBA" id="ARBA00022491"/>
    </source>
</evidence>
<dbReference type="PROSITE" id="PS50045">
    <property type="entry name" value="SIGMA54_INTERACT_4"/>
    <property type="match status" value="1"/>
</dbReference>
<evidence type="ECO:0000313" key="19">
    <source>
        <dbReference type="Proteomes" id="UP000193427"/>
    </source>
</evidence>
<keyword evidence="5 14" id="KW-0597">Phosphoprotein</keyword>
<dbReference type="Pfam" id="PF00158">
    <property type="entry name" value="Sigma54_activat"/>
    <property type="match status" value="1"/>
</dbReference>
<dbReference type="SUPFAM" id="SSF52540">
    <property type="entry name" value="P-loop containing nucleoside triphosphate hydrolases"/>
    <property type="match status" value="1"/>
</dbReference>
<dbReference type="SUPFAM" id="SSF46689">
    <property type="entry name" value="Homeodomain-like"/>
    <property type="match status" value="1"/>
</dbReference>
<dbReference type="Gene3D" id="3.40.50.300">
    <property type="entry name" value="P-loop containing nucleotide triphosphate hydrolases"/>
    <property type="match status" value="1"/>
</dbReference>
<feature type="domain" description="Response regulatory" evidence="17">
    <location>
        <begin position="3"/>
        <end position="117"/>
    </location>
</feature>
<dbReference type="STRING" id="946333.A4W93_08310"/>
<dbReference type="FunFam" id="1.10.8.60:FF:000014">
    <property type="entry name" value="DNA-binding transcriptional regulator NtrC"/>
    <property type="match status" value="1"/>
</dbReference>
<organism evidence="18 19">
    <name type="scientific">Piscinibacter gummiphilus</name>
    <dbReference type="NCBI Taxonomy" id="946333"/>
    <lineage>
        <taxon>Bacteria</taxon>
        <taxon>Pseudomonadati</taxon>
        <taxon>Pseudomonadota</taxon>
        <taxon>Betaproteobacteria</taxon>
        <taxon>Burkholderiales</taxon>
        <taxon>Sphaerotilaceae</taxon>
        <taxon>Piscinibacter</taxon>
    </lineage>
</organism>
<dbReference type="Pfam" id="PF25601">
    <property type="entry name" value="AAA_lid_14"/>
    <property type="match status" value="1"/>
</dbReference>
<accession>A0A1W6L6K8</accession>
<dbReference type="CDD" id="cd19919">
    <property type="entry name" value="REC_NtrC"/>
    <property type="match status" value="1"/>
</dbReference>
<sequence>MKPIWIVDDDQSIRFVLEKALAREELAVRSFTNTREVLLALEDEAPQVLVSDIRMPGGSGIELLTKVKERHPGLPVIIMTAYSDLDSAVSAFQGGAFEYLPKPFDVPKAVELIRRALDESVREEVRDERMAQMPEMLGQAPAMQDVFRAIGRLSQSIVTVLITGESGSGKELVAHALHKHSPRAAGPFVAINTAAIPKDLLESELFGHERGAFTGAQTTRRGRFEQADGGTLFLDEIGDMPFDLQTRLLRVLSDGQFYRVGGHNPLRSNVRVIAATHQNLEERVKLGAFREDLFHRLNVIRLRLPALRERREDVPALARFFLQKSAKELGVEAKRITDSALSRLMQFDFPGNVRQLENICHWLTVMAPAQVVEPKDLPPELMGGDPMALPRALTPPPAAESVNGEHAPATAMPAAAPWVPPAVVYPSNADAIAASPVMSPGGASVPTHWLADLERESRTMLQAGLPEVWDTLTRKFEAQLIHTALEITRGRRIEAAQKLGIGRNTITRKIQELGLED</sequence>
<dbReference type="GO" id="GO:0005524">
    <property type="term" value="F:ATP binding"/>
    <property type="evidence" value="ECO:0007669"/>
    <property type="project" value="UniProtKB-KW"/>
</dbReference>
<protein>
    <recommendedName>
        <fullName evidence="2 15">DNA-binding transcriptional regulator NtrC</fullName>
    </recommendedName>
    <alternativeName>
        <fullName evidence="15">Nitrogen regulation protein NR(I)</fullName>
    </alternativeName>
</protein>
<evidence type="ECO:0000256" key="2">
    <source>
        <dbReference type="ARBA" id="ARBA00019059"/>
    </source>
</evidence>
<keyword evidence="6 15" id="KW-0547">Nucleotide-binding</keyword>
<dbReference type="PRINTS" id="PR01590">
    <property type="entry name" value="HTHFIS"/>
</dbReference>
<evidence type="ECO:0000256" key="9">
    <source>
        <dbReference type="ARBA" id="ARBA00023015"/>
    </source>
</evidence>
<comment type="subcellular location">
    <subcellularLocation>
        <location evidence="1 15">Cytoplasm</location>
    </subcellularLocation>
</comment>
<dbReference type="InterPro" id="IPR011006">
    <property type="entry name" value="CheY-like_superfamily"/>
</dbReference>
<dbReference type="RefSeq" id="WP_085750185.1">
    <property type="nucleotide sequence ID" value="NZ_BSPR01000008.1"/>
</dbReference>
<dbReference type="EMBL" id="CP015118">
    <property type="protein sequence ID" value="ARN19915.1"/>
    <property type="molecule type" value="Genomic_DNA"/>
</dbReference>
<feature type="domain" description="Sigma-54 factor interaction" evidence="16">
    <location>
        <begin position="136"/>
        <end position="365"/>
    </location>
</feature>
<keyword evidence="7 15" id="KW-0067">ATP-binding</keyword>
<dbReference type="FunFam" id="3.40.50.2300:FF:000018">
    <property type="entry name" value="DNA-binding transcriptional regulator NtrC"/>
    <property type="match status" value="1"/>
</dbReference>
<dbReference type="Proteomes" id="UP000193427">
    <property type="component" value="Chromosome"/>
</dbReference>
<dbReference type="CDD" id="cd00009">
    <property type="entry name" value="AAA"/>
    <property type="match status" value="1"/>
</dbReference>
<dbReference type="PANTHER" id="PTHR32071">
    <property type="entry name" value="TRANSCRIPTIONAL REGULATORY PROTEIN"/>
    <property type="match status" value="1"/>
</dbReference>
<keyword evidence="11 15" id="KW-0010">Activator</keyword>
<evidence type="ECO:0000256" key="6">
    <source>
        <dbReference type="ARBA" id="ARBA00022741"/>
    </source>
</evidence>
<dbReference type="InterPro" id="IPR058031">
    <property type="entry name" value="AAA_lid_NorR"/>
</dbReference>
<dbReference type="FunFam" id="3.40.50.300:FF:000006">
    <property type="entry name" value="DNA-binding transcriptional regulator NtrC"/>
    <property type="match status" value="1"/>
</dbReference>
<dbReference type="GO" id="GO:0000156">
    <property type="term" value="F:phosphorelay response regulator activity"/>
    <property type="evidence" value="ECO:0007669"/>
    <property type="project" value="UniProtKB-UniRule"/>
</dbReference>
<dbReference type="InterPro" id="IPR001789">
    <property type="entry name" value="Sig_transdc_resp-reg_receiver"/>
</dbReference>
<dbReference type="InterPro" id="IPR002197">
    <property type="entry name" value="HTH_Fis"/>
</dbReference>
<dbReference type="GO" id="GO:0005737">
    <property type="term" value="C:cytoplasm"/>
    <property type="evidence" value="ECO:0007669"/>
    <property type="project" value="UniProtKB-SubCell"/>
</dbReference>
<dbReference type="PROSITE" id="PS00675">
    <property type="entry name" value="SIGMA54_INTERACT_1"/>
    <property type="match status" value="1"/>
</dbReference>
<evidence type="ECO:0000256" key="11">
    <source>
        <dbReference type="ARBA" id="ARBA00023159"/>
    </source>
</evidence>
<evidence type="ECO:0000256" key="8">
    <source>
        <dbReference type="ARBA" id="ARBA00023012"/>
    </source>
</evidence>
<name>A0A1W6L6K8_9BURK</name>
<evidence type="ECO:0000256" key="10">
    <source>
        <dbReference type="ARBA" id="ARBA00023125"/>
    </source>
</evidence>
<dbReference type="SMART" id="SM00382">
    <property type="entry name" value="AAA"/>
    <property type="match status" value="1"/>
</dbReference>
<dbReference type="PROSITE" id="PS00688">
    <property type="entry name" value="SIGMA54_INTERACT_3"/>
    <property type="match status" value="1"/>
</dbReference>
<keyword evidence="12 15" id="KW-0804">Transcription</keyword>
<dbReference type="PROSITE" id="PS50110">
    <property type="entry name" value="RESPONSE_REGULATORY"/>
    <property type="match status" value="1"/>
</dbReference>